<evidence type="ECO:0000256" key="9">
    <source>
        <dbReference type="SAM" id="Phobius"/>
    </source>
</evidence>
<dbReference type="CDD" id="cd03388">
    <property type="entry name" value="PAP2_SPPase1"/>
    <property type="match status" value="1"/>
</dbReference>
<evidence type="ECO:0000256" key="6">
    <source>
        <dbReference type="ARBA" id="ARBA00023136"/>
    </source>
</evidence>
<dbReference type="Pfam" id="PF01569">
    <property type="entry name" value="PAP2"/>
    <property type="match status" value="1"/>
</dbReference>
<dbReference type="SMART" id="SM00014">
    <property type="entry name" value="acidPPc"/>
    <property type="match status" value="1"/>
</dbReference>
<name>A0A6A6P6A8_9PEZI</name>
<evidence type="ECO:0000259" key="10">
    <source>
        <dbReference type="SMART" id="SM00014"/>
    </source>
</evidence>
<dbReference type="PANTHER" id="PTHR14969:SF28">
    <property type="entry name" value="DIHYDROSPHINGOSINE 1-PHOSPHATE PHOSPHATASE LCB3-RELATED"/>
    <property type="match status" value="1"/>
</dbReference>
<evidence type="ECO:0000256" key="5">
    <source>
        <dbReference type="ARBA" id="ARBA00022989"/>
    </source>
</evidence>
<sequence>MAQLDAVAAGREPTAAATGAAPAPAKRVDAMGAKPGVQPGAVIDAGMRHKDHYESRLPRWRYTLRQWLIPIVRAETPYLAYMQAKLRSPALDSYFALAANLGTHTAFMVTLPVLFWCGHSGYGRAQVHMLALGVFWSGFVKDMLCLPRPLSPPLQRITMSGSAALEYGFPSTHSTNAVSVALYALWLLQSTYPSDIHHPLDSTAAAEPSSFVPLALQFLCYFYAASIIIGRLYCGMHGFFDVAVGSALGAAIAYVEWQSAARFDGWMSGPQAGLAPIIFIILAVLLLVRAHPEPADDCPCFDDSVAFAGVVIGLEIGEFRIAGWEFRNAGGRMAAAPELLSAAAAKAVGAVADVDGDAGAVGKEAAALLLVQWGKALVRIVLGVAIIFTWRGVMKPALLKALPPLFRVIEHLGVDLPRKFFLKASQYTSVPPLRRDDNVIPSASEIPSLLTQTFGHPRRPRAVSVGPQSAADAYETLAYRQQRRRRESVGSIDRPVSPVVGGGGGGNGGGGGGGGASVATGRAGGGKEGAIKHFEEMMGEGEVVMSPVSPAGRTAAAVGVDWSGGRGKADVRSGSEGVDGEAAGLERGDTVGVMKEVSAFPKFEDGGFETGGLDGAGEGQEREGEEEVEKEDREIFLRLVKPRVRYDVEVVTKLIIYSGIAWLAVEFNPYLFHVLELD</sequence>
<feature type="region of interest" description="Disordered" evidence="8">
    <location>
        <begin position="1"/>
        <end position="22"/>
    </location>
</feature>
<keyword evidence="12" id="KW-1185">Reference proteome</keyword>
<evidence type="ECO:0000313" key="12">
    <source>
        <dbReference type="Proteomes" id="UP000799766"/>
    </source>
</evidence>
<feature type="region of interest" description="Disordered" evidence="8">
    <location>
        <begin position="606"/>
        <end position="628"/>
    </location>
</feature>
<feature type="transmembrane region" description="Helical" evidence="9">
    <location>
        <begin position="208"/>
        <end position="232"/>
    </location>
</feature>
<evidence type="ECO:0000256" key="8">
    <source>
        <dbReference type="SAM" id="MobiDB-lite"/>
    </source>
</evidence>
<feature type="compositionally biased region" description="Gly residues" evidence="8">
    <location>
        <begin position="500"/>
        <end position="527"/>
    </location>
</feature>
<dbReference type="InterPro" id="IPR000326">
    <property type="entry name" value="PAP2/HPO"/>
</dbReference>
<keyword evidence="3" id="KW-0378">Hydrolase</keyword>
<feature type="domain" description="Phosphatidic acid phosphatase type 2/haloperoxidase" evidence="10">
    <location>
        <begin position="122"/>
        <end position="257"/>
    </location>
</feature>
<keyword evidence="2 9" id="KW-0812">Transmembrane</keyword>
<evidence type="ECO:0000256" key="2">
    <source>
        <dbReference type="ARBA" id="ARBA00022692"/>
    </source>
</evidence>
<accession>A0A6A6P6A8</accession>
<keyword evidence="5 9" id="KW-1133">Transmembrane helix</keyword>
<comment type="similarity">
    <text evidence="7">Belongs to the type 2 lipid phosphate phosphatase family.</text>
</comment>
<dbReference type="GO" id="GO:0042392">
    <property type="term" value="F:sphingosine-1-phosphate phosphatase activity"/>
    <property type="evidence" value="ECO:0007669"/>
    <property type="project" value="TreeGrafter"/>
</dbReference>
<feature type="transmembrane region" description="Helical" evidence="9">
    <location>
        <begin position="239"/>
        <end position="257"/>
    </location>
</feature>
<evidence type="ECO:0000256" key="7">
    <source>
        <dbReference type="ARBA" id="ARBA00038324"/>
    </source>
</evidence>
<feature type="region of interest" description="Disordered" evidence="8">
    <location>
        <begin position="484"/>
        <end position="527"/>
    </location>
</feature>
<evidence type="ECO:0000256" key="3">
    <source>
        <dbReference type="ARBA" id="ARBA00022801"/>
    </source>
</evidence>
<proteinExistence type="inferred from homology"/>
<feature type="transmembrane region" description="Helical" evidence="9">
    <location>
        <begin position="94"/>
        <end position="115"/>
    </location>
</feature>
<dbReference type="Proteomes" id="UP000799766">
    <property type="component" value="Unassembled WGS sequence"/>
</dbReference>
<comment type="subcellular location">
    <subcellularLocation>
        <location evidence="1">Endoplasmic reticulum membrane</location>
        <topology evidence="1">Multi-pass membrane protein</topology>
    </subcellularLocation>
</comment>
<evidence type="ECO:0000313" key="11">
    <source>
        <dbReference type="EMBL" id="KAF2458973.1"/>
    </source>
</evidence>
<dbReference type="PANTHER" id="PTHR14969">
    <property type="entry name" value="SPHINGOSINE-1-PHOSPHATE PHOSPHOHYDROLASE"/>
    <property type="match status" value="1"/>
</dbReference>
<evidence type="ECO:0000256" key="1">
    <source>
        <dbReference type="ARBA" id="ARBA00004477"/>
    </source>
</evidence>
<dbReference type="AlphaFoldDB" id="A0A6A6P6A8"/>
<feature type="compositionally biased region" description="Gly residues" evidence="8">
    <location>
        <begin position="608"/>
        <end position="618"/>
    </location>
</feature>
<dbReference type="EMBL" id="MU001676">
    <property type="protein sequence ID" value="KAF2458973.1"/>
    <property type="molecule type" value="Genomic_DNA"/>
</dbReference>
<gene>
    <name evidence="11" type="ORF">BDY21DRAFT_378096</name>
</gene>
<protein>
    <submittedName>
        <fullName evidence="11">PAP2 superfamily-domain-containing protein</fullName>
    </submittedName>
</protein>
<reference evidence="11" key="1">
    <citation type="journal article" date="2020" name="Stud. Mycol.">
        <title>101 Dothideomycetes genomes: a test case for predicting lifestyles and emergence of pathogens.</title>
        <authorList>
            <person name="Haridas S."/>
            <person name="Albert R."/>
            <person name="Binder M."/>
            <person name="Bloem J."/>
            <person name="Labutti K."/>
            <person name="Salamov A."/>
            <person name="Andreopoulos B."/>
            <person name="Baker S."/>
            <person name="Barry K."/>
            <person name="Bills G."/>
            <person name="Bluhm B."/>
            <person name="Cannon C."/>
            <person name="Castanera R."/>
            <person name="Culley D."/>
            <person name="Daum C."/>
            <person name="Ezra D."/>
            <person name="Gonzalez J."/>
            <person name="Henrissat B."/>
            <person name="Kuo A."/>
            <person name="Liang C."/>
            <person name="Lipzen A."/>
            <person name="Lutzoni F."/>
            <person name="Magnuson J."/>
            <person name="Mondo S."/>
            <person name="Nolan M."/>
            <person name="Ohm R."/>
            <person name="Pangilinan J."/>
            <person name="Park H.-J."/>
            <person name="Ramirez L."/>
            <person name="Alfaro M."/>
            <person name="Sun H."/>
            <person name="Tritt A."/>
            <person name="Yoshinaga Y."/>
            <person name="Zwiers L.-H."/>
            <person name="Turgeon B."/>
            <person name="Goodwin S."/>
            <person name="Spatafora J."/>
            <person name="Crous P."/>
            <person name="Grigoriev I."/>
        </authorList>
    </citation>
    <scope>NUCLEOTIDE SEQUENCE</scope>
    <source>
        <strain evidence="11">ATCC 16933</strain>
    </source>
</reference>
<keyword evidence="6 9" id="KW-0472">Membrane</keyword>
<dbReference type="Gene3D" id="1.20.144.10">
    <property type="entry name" value="Phosphatidic acid phosphatase type 2/haloperoxidase"/>
    <property type="match status" value="1"/>
</dbReference>
<dbReference type="OrthoDB" id="301434at2759"/>
<dbReference type="GO" id="GO:0005789">
    <property type="term" value="C:endoplasmic reticulum membrane"/>
    <property type="evidence" value="ECO:0007669"/>
    <property type="project" value="UniProtKB-SubCell"/>
</dbReference>
<feature type="transmembrane region" description="Helical" evidence="9">
    <location>
        <begin position="376"/>
        <end position="393"/>
    </location>
</feature>
<organism evidence="11 12">
    <name type="scientific">Lineolata rhizophorae</name>
    <dbReference type="NCBI Taxonomy" id="578093"/>
    <lineage>
        <taxon>Eukaryota</taxon>
        <taxon>Fungi</taxon>
        <taxon>Dikarya</taxon>
        <taxon>Ascomycota</taxon>
        <taxon>Pezizomycotina</taxon>
        <taxon>Dothideomycetes</taxon>
        <taxon>Dothideomycetes incertae sedis</taxon>
        <taxon>Lineolatales</taxon>
        <taxon>Lineolataceae</taxon>
        <taxon>Lineolata</taxon>
    </lineage>
</organism>
<evidence type="ECO:0000256" key="4">
    <source>
        <dbReference type="ARBA" id="ARBA00022824"/>
    </source>
</evidence>
<keyword evidence="4" id="KW-0256">Endoplasmic reticulum</keyword>
<feature type="transmembrane region" description="Helical" evidence="9">
    <location>
        <begin position="269"/>
        <end position="288"/>
    </location>
</feature>
<dbReference type="InterPro" id="IPR036938">
    <property type="entry name" value="PAP2/HPO_sf"/>
</dbReference>
<dbReference type="SUPFAM" id="SSF48317">
    <property type="entry name" value="Acid phosphatase/Vanadium-dependent haloperoxidase"/>
    <property type="match status" value="1"/>
</dbReference>